<dbReference type="Pfam" id="PF05617">
    <property type="entry name" value="Prolamin_like"/>
    <property type="match status" value="1"/>
</dbReference>
<feature type="chain" id="PRO_5019275291" description="Prolamin-like domain-containing protein" evidence="2">
    <location>
        <begin position="27"/>
        <end position="91"/>
    </location>
</feature>
<keyword evidence="5" id="KW-1185">Reference proteome</keyword>
<feature type="domain" description="Prolamin-like" evidence="3">
    <location>
        <begin position="28"/>
        <end position="79"/>
    </location>
</feature>
<proteinExistence type="predicted"/>
<reference evidence="4" key="5">
    <citation type="journal article" date="2021" name="G3 (Bethesda)">
        <title>Aegilops tauschii genome assembly Aet v5.0 features greater sequence contiguity and improved annotation.</title>
        <authorList>
            <person name="Wang L."/>
            <person name="Zhu T."/>
            <person name="Rodriguez J.C."/>
            <person name="Deal K.R."/>
            <person name="Dubcovsky J."/>
            <person name="McGuire P.E."/>
            <person name="Lux T."/>
            <person name="Spannagl M."/>
            <person name="Mayer K.F.X."/>
            <person name="Baldrich P."/>
            <person name="Meyers B.C."/>
            <person name="Huo N."/>
            <person name="Gu Y.Q."/>
            <person name="Zhou H."/>
            <person name="Devos K.M."/>
            <person name="Bennetzen J.L."/>
            <person name="Unver T."/>
            <person name="Budak H."/>
            <person name="Gulick P.J."/>
            <person name="Galiba G."/>
            <person name="Kalapos B."/>
            <person name="Nelson D.R."/>
            <person name="Li P."/>
            <person name="You F.M."/>
            <person name="Luo M.C."/>
            <person name="Dvorak J."/>
        </authorList>
    </citation>
    <scope>NUCLEOTIDE SEQUENCE [LARGE SCALE GENOMIC DNA]</scope>
    <source>
        <strain evidence="4">cv. AL8/78</strain>
    </source>
</reference>
<dbReference type="Proteomes" id="UP000015105">
    <property type="component" value="Chromosome 3D"/>
</dbReference>
<reference evidence="4" key="3">
    <citation type="journal article" date="2017" name="Nature">
        <title>Genome sequence of the progenitor of the wheat D genome Aegilops tauschii.</title>
        <authorList>
            <person name="Luo M.C."/>
            <person name="Gu Y.Q."/>
            <person name="Puiu D."/>
            <person name="Wang H."/>
            <person name="Twardziok S.O."/>
            <person name="Deal K.R."/>
            <person name="Huo N."/>
            <person name="Zhu T."/>
            <person name="Wang L."/>
            <person name="Wang Y."/>
            <person name="McGuire P.E."/>
            <person name="Liu S."/>
            <person name="Long H."/>
            <person name="Ramasamy R.K."/>
            <person name="Rodriguez J.C."/>
            <person name="Van S.L."/>
            <person name="Yuan L."/>
            <person name="Wang Z."/>
            <person name="Xia Z."/>
            <person name="Xiao L."/>
            <person name="Anderson O.D."/>
            <person name="Ouyang S."/>
            <person name="Liang Y."/>
            <person name="Zimin A.V."/>
            <person name="Pertea G."/>
            <person name="Qi P."/>
            <person name="Bennetzen J.L."/>
            <person name="Dai X."/>
            <person name="Dawson M.W."/>
            <person name="Muller H.G."/>
            <person name="Kugler K."/>
            <person name="Rivarola-Duarte L."/>
            <person name="Spannagl M."/>
            <person name="Mayer K.F.X."/>
            <person name="Lu F.H."/>
            <person name="Bevan M.W."/>
            <person name="Leroy P."/>
            <person name="Li P."/>
            <person name="You F.M."/>
            <person name="Sun Q."/>
            <person name="Liu Z."/>
            <person name="Lyons E."/>
            <person name="Wicker T."/>
            <person name="Salzberg S.L."/>
            <person name="Devos K.M."/>
            <person name="Dvorak J."/>
        </authorList>
    </citation>
    <scope>NUCLEOTIDE SEQUENCE [LARGE SCALE GENOMIC DNA]</scope>
    <source>
        <strain evidence="4">cv. AL8/78</strain>
    </source>
</reference>
<evidence type="ECO:0000259" key="3">
    <source>
        <dbReference type="Pfam" id="PF05617"/>
    </source>
</evidence>
<evidence type="ECO:0000256" key="1">
    <source>
        <dbReference type="ARBA" id="ARBA00022729"/>
    </source>
</evidence>
<evidence type="ECO:0000313" key="5">
    <source>
        <dbReference type="Proteomes" id="UP000015105"/>
    </source>
</evidence>
<evidence type="ECO:0000313" key="4">
    <source>
        <dbReference type="EnsemblPlants" id="AET3Gv21158600.1"/>
    </source>
</evidence>
<reference evidence="5" key="1">
    <citation type="journal article" date="2014" name="Science">
        <title>Ancient hybridizations among the ancestral genomes of bread wheat.</title>
        <authorList>
            <consortium name="International Wheat Genome Sequencing Consortium,"/>
            <person name="Marcussen T."/>
            <person name="Sandve S.R."/>
            <person name="Heier L."/>
            <person name="Spannagl M."/>
            <person name="Pfeifer M."/>
            <person name="Jakobsen K.S."/>
            <person name="Wulff B.B."/>
            <person name="Steuernagel B."/>
            <person name="Mayer K.F."/>
            <person name="Olsen O.A."/>
        </authorList>
    </citation>
    <scope>NUCLEOTIDE SEQUENCE [LARGE SCALE GENOMIC DNA]</scope>
    <source>
        <strain evidence="5">cv. AL8/78</strain>
    </source>
</reference>
<sequence>MALRRQLCVLLLVLLAVDFSASPVATQNCYETVKGVPQRCSGEFITALFATKRRWISRECCQQLLCVREQSCFNAIRDYCVPPQAWQQNCF</sequence>
<keyword evidence="1 2" id="KW-0732">Signal</keyword>
<accession>A0A453GQL3</accession>
<dbReference type="Gramene" id="AET3Gv21158600.1">
    <property type="protein sequence ID" value="AET3Gv21158600.1"/>
    <property type="gene ID" value="AET3Gv21158600"/>
</dbReference>
<evidence type="ECO:0000256" key="2">
    <source>
        <dbReference type="SAM" id="SignalP"/>
    </source>
</evidence>
<dbReference type="AlphaFoldDB" id="A0A453GQL3"/>
<organism evidence="4 5">
    <name type="scientific">Aegilops tauschii subsp. strangulata</name>
    <name type="common">Goatgrass</name>
    <dbReference type="NCBI Taxonomy" id="200361"/>
    <lineage>
        <taxon>Eukaryota</taxon>
        <taxon>Viridiplantae</taxon>
        <taxon>Streptophyta</taxon>
        <taxon>Embryophyta</taxon>
        <taxon>Tracheophyta</taxon>
        <taxon>Spermatophyta</taxon>
        <taxon>Magnoliopsida</taxon>
        <taxon>Liliopsida</taxon>
        <taxon>Poales</taxon>
        <taxon>Poaceae</taxon>
        <taxon>BOP clade</taxon>
        <taxon>Pooideae</taxon>
        <taxon>Triticodae</taxon>
        <taxon>Triticeae</taxon>
        <taxon>Triticinae</taxon>
        <taxon>Aegilops</taxon>
    </lineage>
</organism>
<name>A0A453GQL3_AEGTS</name>
<reference evidence="5" key="2">
    <citation type="journal article" date="2017" name="Nat. Plants">
        <title>The Aegilops tauschii genome reveals multiple impacts of transposons.</title>
        <authorList>
            <person name="Zhao G."/>
            <person name="Zou C."/>
            <person name="Li K."/>
            <person name="Wang K."/>
            <person name="Li T."/>
            <person name="Gao L."/>
            <person name="Zhang X."/>
            <person name="Wang H."/>
            <person name="Yang Z."/>
            <person name="Liu X."/>
            <person name="Jiang W."/>
            <person name="Mao L."/>
            <person name="Kong X."/>
            <person name="Jiao Y."/>
            <person name="Jia J."/>
        </authorList>
    </citation>
    <scope>NUCLEOTIDE SEQUENCE [LARGE SCALE GENOMIC DNA]</scope>
    <source>
        <strain evidence="5">cv. AL8/78</strain>
    </source>
</reference>
<feature type="signal peptide" evidence="2">
    <location>
        <begin position="1"/>
        <end position="26"/>
    </location>
</feature>
<reference evidence="4" key="4">
    <citation type="submission" date="2019-03" db="UniProtKB">
        <authorList>
            <consortium name="EnsemblPlants"/>
        </authorList>
    </citation>
    <scope>IDENTIFICATION</scope>
</reference>
<dbReference type="EnsemblPlants" id="AET3Gv21158600.1">
    <property type="protein sequence ID" value="AET3Gv21158600.1"/>
    <property type="gene ID" value="AET3Gv21158600"/>
</dbReference>
<dbReference type="InterPro" id="IPR008502">
    <property type="entry name" value="Prolamin-like"/>
</dbReference>
<protein>
    <recommendedName>
        <fullName evidence="3">Prolamin-like domain-containing protein</fullName>
    </recommendedName>
</protein>